<evidence type="ECO:0000256" key="2">
    <source>
        <dbReference type="SAM" id="SignalP"/>
    </source>
</evidence>
<gene>
    <name evidence="3" type="ORF">FisN_4Hh415</name>
</gene>
<dbReference type="InParanoid" id="A0A1Z5KIE1"/>
<evidence type="ECO:0000313" key="3">
    <source>
        <dbReference type="EMBL" id="GAX26080.1"/>
    </source>
</evidence>
<keyword evidence="2" id="KW-0732">Signal</keyword>
<dbReference type="AlphaFoldDB" id="A0A1Z5KIE1"/>
<comment type="caution">
    <text evidence="3">The sequence shown here is derived from an EMBL/GenBank/DDBJ whole genome shotgun (WGS) entry which is preliminary data.</text>
</comment>
<proteinExistence type="predicted"/>
<feature type="signal peptide" evidence="2">
    <location>
        <begin position="1"/>
        <end position="21"/>
    </location>
</feature>
<dbReference type="Proteomes" id="UP000198406">
    <property type="component" value="Unassembled WGS sequence"/>
</dbReference>
<keyword evidence="4" id="KW-1185">Reference proteome</keyword>
<sequence length="474" mass="53191">MMTVRLWRLTLAALFVNHVNSFTSLSRAPPRRPCFPLFSSYGDENPETAALRSITDFHEGIWKGKAVSFAVTSDVAAGIVQRKASPTYTSTIRFGVNLQKRHFTMTEDFQWESGELSTRKVSLTDSHMDVDDVDGSYSLDATLPDFPATLIGTDKLQGFVIEHCIATSDHTRSRCLAFYGVDQQLMRVVVADEDRISNDSTIKDKMTGKLTPQDLMEMKGDVDRLVEKLTRNMNGTTSVSTEDAYPQTSTKSMEQTTGTQPYEPHLVSLLELSSGVWLGDSVIRDLPQVPISPLQRGKGFGTSRESATNEVIPFASWSQGVQKVAWRWMWNFGEEIRQVNDFGKALGASIADALKSDLAGTVCVNEGLSRRIPKEERMVYIDWTGDNVGFLVGSKSIQVPRFLNFDRTRQIRPFYTEFCCYQKAALSTREDAAEEIVLPNIVCSKISRVYNYEGRLKQGCTSFYSLKRFGLEDE</sequence>
<reference evidence="3 4" key="1">
    <citation type="journal article" date="2015" name="Plant Cell">
        <title>Oil accumulation by the oleaginous diatom Fistulifera solaris as revealed by the genome and transcriptome.</title>
        <authorList>
            <person name="Tanaka T."/>
            <person name="Maeda Y."/>
            <person name="Veluchamy A."/>
            <person name="Tanaka M."/>
            <person name="Abida H."/>
            <person name="Marechal E."/>
            <person name="Bowler C."/>
            <person name="Muto M."/>
            <person name="Sunaga Y."/>
            <person name="Tanaka M."/>
            <person name="Yoshino T."/>
            <person name="Taniguchi T."/>
            <person name="Fukuda Y."/>
            <person name="Nemoto M."/>
            <person name="Matsumoto M."/>
            <person name="Wong P.S."/>
            <person name="Aburatani S."/>
            <person name="Fujibuchi W."/>
        </authorList>
    </citation>
    <scope>NUCLEOTIDE SEQUENCE [LARGE SCALE GENOMIC DNA]</scope>
    <source>
        <strain evidence="3 4">JPCC DA0580</strain>
    </source>
</reference>
<dbReference type="EMBL" id="BDSP01000235">
    <property type="protein sequence ID" value="GAX26080.1"/>
    <property type="molecule type" value="Genomic_DNA"/>
</dbReference>
<organism evidence="3 4">
    <name type="scientific">Fistulifera solaris</name>
    <name type="common">Oleaginous diatom</name>
    <dbReference type="NCBI Taxonomy" id="1519565"/>
    <lineage>
        <taxon>Eukaryota</taxon>
        <taxon>Sar</taxon>
        <taxon>Stramenopiles</taxon>
        <taxon>Ochrophyta</taxon>
        <taxon>Bacillariophyta</taxon>
        <taxon>Bacillariophyceae</taxon>
        <taxon>Bacillariophycidae</taxon>
        <taxon>Naviculales</taxon>
        <taxon>Naviculaceae</taxon>
        <taxon>Fistulifera</taxon>
    </lineage>
</organism>
<feature type="region of interest" description="Disordered" evidence="1">
    <location>
        <begin position="235"/>
        <end position="259"/>
    </location>
</feature>
<evidence type="ECO:0000313" key="4">
    <source>
        <dbReference type="Proteomes" id="UP000198406"/>
    </source>
</evidence>
<evidence type="ECO:0008006" key="5">
    <source>
        <dbReference type="Google" id="ProtNLM"/>
    </source>
</evidence>
<evidence type="ECO:0000256" key="1">
    <source>
        <dbReference type="SAM" id="MobiDB-lite"/>
    </source>
</evidence>
<protein>
    <recommendedName>
        <fullName evidence="5">DUF3598 domain-containing protein</fullName>
    </recommendedName>
</protein>
<accession>A0A1Z5KIE1</accession>
<name>A0A1Z5KIE1_FISSO</name>
<feature type="chain" id="PRO_5012532124" description="DUF3598 domain-containing protein" evidence="2">
    <location>
        <begin position="22"/>
        <end position="474"/>
    </location>
</feature>
<dbReference type="OrthoDB" id="202178at2759"/>